<organism evidence="1 2">
    <name type="scientific">Pleomassaria siparia CBS 279.74</name>
    <dbReference type="NCBI Taxonomy" id="1314801"/>
    <lineage>
        <taxon>Eukaryota</taxon>
        <taxon>Fungi</taxon>
        <taxon>Dikarya</taxon>
        <taxon>Ascomycota</taxon>
        <taxon>Pezizomycotina</taxon>
        <taxon>Dothideomycetes</taxon>
        <taxon>Pleosporomycetidae</taxon>
        <taxon>Pleosporales</taxon>
        <taxon>Pleomassariaceae</taxon>
        <taxon>Pleomassaria</taxon>
    </lineage>
</organism>
<evidence type="ECO:0000313" key="1">
    <source>
        <dbReference type="EMBL" id="KAF2711810.1"/>
    </source>
</evidence>
<accession>A0A6G1KGA6</accession>
<dbReference type="EMBL" id="MU005767">
    <property type="protein sequence ID" value="KAF2711810.1"/>
    <property type="molecule type" value="Genomic_DNA"/>
</dbReference>
<gene>
    <name evidence="1" type="ORF">K504DRAFT_465545</name>
</gene>
<keyword evidence="2" id="KW-1185">Reference proteome</keyword>
<protein>
    <submittedName>
        <fullName evidence="1">Uncharacterized protein</fullName>
    </submittedName>
</protein>
<name>A0A6G1KGA6_9PLEO</name>
<proteinExistence type="predicted"/>
<dbReference type="Proteomes" id="UP000799428">
    <property type="component" value="Unassembled WGS sequence"/>
</dbReference>
<sequence>MSVQAPVRSATSLAGLGPFPRLVVGVEIQAEYDRHLHVQYCTYIHMIRRCVDLEMQFSKSSWTLDSGLWTLDSGLLRAASAGPAAFRKSATPGTTPRWKISYQKWPDF</sequence>
<evidence type="ECO:0000313" key="2">
    <source>
        <dbReference type="Proteomes" id="UP000799428"/>
    </source>
</evidence>
<dbReference type="AlphaFoldDB" id="A0A6G1KGA6"/>
<reference evidence="1" key="1">
    <citation type="journal article" date="2020" name="Stud. Mycol.">
        <title>101 Dothideomycetes genomes: a test case for predicting lifestyles and emergence of pathogens.</title>
        <authorList>
            <person name="Haridas S."/>
            <person name="Albert R."/>
            <person name="Binder M."/>
            <person name="Bloem J."/>
            <person name="Labutti K."/>
            <person name="Salamov A."/>
            <person name="Andreopoulos B."/>
            <person name="Baker S."/>
            <person name="Barry K."/>
            <person name="Bills G."/>
            <person name="Bluhm B."/>
            <person name="Cannon C."/>
            <person name="Castanera R."/>
            <person name="Culley D."/>
            <person name="Daum C."/>
            <person name="Ezra D."/>
            <person name="Gonzalez J."/>
            <person name="Henrissat B."/>
            <person name="Kuo A."/>
            <person name="Liang C."/>
            <person name="Lipzen A."/>
            <person name="Lutzoni F."/>
            <person name="Magnuson J."/>
            <person name="Mondo S."/>
            <person name="Nolan M."/>
            <person name="Ohm R."/>
            <person name="Pangilinan J."/>
            <person name="Park H.-J."/>
            <person name="Ramirez L."/>
            <person name="Alfaro M."/>
            <person name="Sun H."/>
            <person name="Tritt A."/>
            <person name="Yoshinaga Y."/>
            <person name="Zwiers L.-H."/>
            <person name="Turgeon B."/>
            <person name="Goodwin S."/>
            <person name="Spatafora J."/>
            <person name="Crous P."/>
            <person name="Grigoriev I."/>
        </authorList>
    </citation>
    <scope>NUCLEOTIDE SEQUENCE</scope>
    <source>
        <strain evidence="1">CBS 279.74</strain>
    </source>
</reference>